<organism evidence="1 2">
    <name type="scientific">Actinoplanes missouriensis (strain ATCC 14538 / DSM 43046 / CBS 188.64 / JCM 3121 / NBRC 102363 / NCIMB 12654 / NRRL B-3342 / UNCC 431)</name>
    <dbReference type="NCBI Taxonomy" id="512565"/>
    <lineage>
        <taxon>Bacteria</taxon>
        <taxon>Bacillati</taxon>
        <taxon>Actinomycetota</taxon>
        <taxon>Actinomycetes</taxon>
        <taxon>Micromonosporales</taxon>
        <taxon>Micromonosporaceae</taxon>
        <taxon>Actinoplanes</taxon>
    </lineage>
</organism>
<gene>
    <name evidence="1" type="ordered locus">AMIS_20180</name>
</gene>
<dbReference type="AlphaFoldDB" id="I0H2K1"/>
<sequence length="85" mass="9106">MNARTLTLTAADLAQIRHGAALQIIDSDGRPVLVTTAHVPEPSGRRPQLLLSSTDLDLIESPEGLGCADTERRTGWTVRMAEVTA</sequence>
<dbReference type="KEGG" id="ams:AMIS_20180"/>
<protein>
    <submittedName>
        <fullName evidence="1">Uncharacterized protein</fullName>
    </submittedName>
</protein>
<dbReference type="HOGENOM" id="CLU_2505351_0_0_11"/>
<reference evidence="1 2" key="1">
    <citation type="submission" date="2012-02" db="EMBL/GenBank/DDBJ databases">
        <title>Complete genome sequence of Actinoplanes missouriensis 431 (= NBRC 102363).</title>
        <authorList>
            <person name="Ohnishi Y."/>
            <person name="Ishikawa J."/>
            <person name="Sekine M."/>
            <person name="Hosoyama A."/>
            <person name="Harada T."/>
            <person name="Narita H."/>
            <person name="Hata T."/>
            <person name="Konno Y."/>
            <person name="Tutikane K."/>
            <person name="Fujita N."/>
            <person name="Horinouchi S."/>
            <person name="Hayakawa M."/>
        </authorList>
    </citation>
    <scope>NUCLEOTIDE SEQUENCE [LARGE SCALE GENOMIC DNA]</scope>
    <source>
        <strain evidence="2">ATCC 14538 / DSM 43046 / CBS 188.64 / JCM 3121 / NBRC 102363 / NCIMB 12654 / NRRL B-3342 / UNCC 431</strain>
    </source>
</reference>
<name>I0H2K1_ACTM4</name>
<dbReference type="PATRIC" id="fig|512565.3.peg.2022"/>
<dbReference type="STRING" id="512565.AMIS_20180"/>
<dbReference type="RefSeq" id="WP_014442133.1">
    <property type="nucleotide sequence ID" value="NC_017093.1"/>
</dbReference>
<evidence type="ECO:0000313" key="1">
    <source>
        <dbReference type="EMBL" id="BAL87238.1"/>
    </source>
</evidence>
<evidence type="ECO:0000313" key="2">
    <source>
        <dbReference type="Proteomes" id="UP000007882"/>
    </source>
</evidence>
<proteinExistence type="predicted"/>
<dbReference type="EMBL" id="AP012319">
    <property type="protein sequence ID" value="BAL87238.1"/>
    <property type="molecule type" value="Genomic_DNA"/>
</dbReference>
<dbReference type="Proteomes" id="UP000007882">
    <property type="component" value="Chromosome"/>
</dbReference>
<accession>I0H2K1</accession>
<dbReference type="OrthoDB" id="9989179at2"/>
<keyword evidence="2" id="KW-1185">Reference proteome</keyword>